<comment type="caution">
    <text evidence="2">The sequence shown here is derived from an EMBL/GenBank/DDBJ whole genome shotgun (WGS) entry which is preliminary data.</text>
</comment>
<evidence type="ECO:0000313" key="3">
    <source>
        <dbReference type="Proteomes" id="UP000186922"/>
    </source>
</evidence>
<feature type="compositionally biased region" description="Polar residues" evidence="1">
    <location>
        <begin position="24"/>
        <end position="41"/>
    </location>
</feature>
<organism evidence="2 3">
    <name type="scientific">Ramazzottius varieornatus</name>
    <name type="common">Water bear</name>
    <name type="synonym">Tardigrade</name>
    <dbReference type="NCBI Taxonomy" id="947166"/>
    <lineage>
        <taxon>Eukaryota</taxon>
        <taxon>Metazoa</taxon>
        <taxon>Ecdysozoa</taxon>
        <taxon>Tardigrada</taxon>
        <taxon>Eutardigrada</taxon>
        <taxon>Parachela</taxon>
        <taxon>Hypsibioidea</taxon>
        <taxon>Ramazzottiidae</taxon>
        <taxon>Ramazzottius</taxon>
    </lineage>
</organism>
<proteinExistence type="predicted"/>
<keyword evidence="3" id="KW-1185">Reference proteome</keyword>
<gene>
    <name evidence="2" type="primary">RvY_01897-1</name>
    <name evidence="2" type="synonym">RvY_01897.1</name>
    <name evidence="2" type="ORF">RvY_01897</name>
</gene>
<accession>A0A1D1UT33</accession>
<dbReference type="EMBL" id="BDGG01000001">
    <property type="protein sequence ID" value="GAU89338.1"/>
    <property type="molecule type" value="Genomic_DNA"/>
</dbReference>
<dbReference type="AlphaFoldDB" id="A0A1D1UT33"/>
<feature type="region of interest" description="Disordered" evidence="1">
    <location>
        <begin position="16"/>
        <end position="41"/>
    </location>
</feature>
<reference evidence="2 3" key="1">
    <citation type="journal article" date="2016" name="Nat. Commun.">
        <title>Extremotolerant tardigrade genome and improved radiotolerance of human cultured cells by tardigrade-unique protein.</title>
        <authorList>
            <person name="Hashimoto T."/>
            <person name="Horikawa D.D."/>
            <person name="Saito Y."/>
            <person name="Kuwahara H."/>
            <person name="Kozuka-Hata H."/>
            <person name="Shin-I T."/>
            <person name="Minakuchi Y."/>
            <person name="Ohishi K."/>
            <person name="Motoyama A."/>
            <person name="Aizu T."/>
            <person name="Enomoto A."/>
            <person name="Kondo K."/>
            <person name="Tanaka S."/>
            <person name="Hara Y."/>
            <person name="Koshikawa S."/>
            <person name="Sagara H."/>
            <person name="Miura T."/>
            <person name="Yokobori S."/>
            <person name="Miyagawa K."/>
            <person name="Suzuki Y."/>
            <person name="Kubo T."/>
            <person name="Oyama M."/>
            <person name="Kohara Y."/>
            <person name="Fujiyama A."/>
            <person name="Arakawa K."/>
            <person name="Katayama T."/>
            <person name="Toyoda A."/>
            <person name="Kunieda T."/>
        </authorList>
    </citation>
    <scope>NUCLEOTIDE SEQUENCE [LARGE SCALE GENOMIC DNA]</scope>
    <source>
        <strain evidence="2 3">YOKOZUNA-1</strain>
    </source>
</reference>
<sequence>MSGMGGCPSVNSSTVALAPGGGTTQCSTRYGSTGSENTGATAKSYNYGWIYRAI</sequence>
<dbReference type="Proteomes" id="UP000186922">
    <property type="component" value="Unassembled WGS sequence"/>
</dbReference>
<evidence type="ECO:0000256" key="1">
    <source>
        <dbReference type="SAM" id="MobiDB-lite"/>
    </source>
</evidence>
<protein>
    <submittedName>
        <fullName evidence="2">Uncharacterized protein</fullName>
    </submittedName>
</protein>
<evidence type="ECO:0000313" key="2">
    <source>
        <dbReference type="EMBL" id="GAU89338.1"/>
    </source>
</evidence>
<name>A0A1D1UT33_RAMVA</name>